<gene>
    <name evidence="1" type="ORF">L1987_62823</name>
</gene>
<evidence type="ECO:0000313" key="2">
    <source>
        <dbReference type="Proteomes" id="UP001056120"/>
    </source>
</evidence>
<accession>A0ACB9CBI9</accession>
<sequence>MDHLFSSMLPSNNESNSENLDSNHEEDAPFFGQFHSPSLDEILHNHHHQITANKQPPSPSKPKRVRKQRSAVDSGIEFDAASNKGKQLKVHDEINDSGNSKKTTKSDVLARELRGKARARARERTRERMILINNSEKSKQQMFGVNPNDDFDQLQLGFSANPNNHYVQESSSNSPNEYAGTHHFFDHTPFNNIGQKTEDYLGYGYNKEFANPPAGWLNSSNTFLGFLGGWDSQNFTESYGLLPNLAPLTVSYLKNAISFVKIAKHILFNATCTSWQDTPIVATGSGELAS</sequence>
<comment type="caution">
    <text evidence="1">The sequence shown here is derived from an EMBL/GenBank/DDBJ whole genome shotgun (WGS) entry which is preliminary data.</text>
</comment>
<name>A0ACB9CBI9_9ASTR</name>
<evidence type="ECO:0000313" key="1">
    <source>
        <dbReference type="EMBL" id="KAI3731634.1"/>
    </source>
</evidence>
<keyword evidence="2" id="KW-1185">Reference proteome</keyword>
<dbReference type="EMBL" id="CM042038">
    <property type="protein sequence ID" value="KAI3731634.1"/>
    <property type="molecule type" value="Genomic_DNA"/>
</dbReference>
<proteinExistence type="predicted"/>
<dbReference type="Proteomes" id="UP001056120">
    <property type="component" value="Linkage Group LG21"/>
</dbReference>
<reference evidence="2" key="1">
    <citation type="journal article" date="2022" name="Mol. Ecol. Resour.">
        <title>The genomes of chicory, endive, great burdock and yacon provide insights into Asteraceae palaeo-polyploidization history and plant inulin production.</title>
        <authorList>
            <person name="Fan W."/>
            <person name="Wang S."/>
            <person name="Wang H."/>
            <person name="Wang A."/>
            <person name="Jiang F."/>
            <person name="Liu H."/>
            <person name="Zhao H."/>
            <person name="Xu D."/>
            <person name="Zhang Y."/>
        </authorList>
    </citation>
    <scope>NUCLEOTIDE SEQUENCE [LARGE SCALE GENOMIC DNA]</scope>
    <source>
        <strain evidence="2">cv. Yunnan</strain>
    </source>
</reference>
<protein>
    <submittedName>
        <fullName evidence="1">Uncharacterized protein</fullName>
    </submittedName>
</protein>
<organism evidence="1 2">
    <name type="scientific">Smallanthus sonchifolius</name>
    <dbReference type="NCBI Taxonomy" id="185202"/>
    <lineage>
        <taxon>Eukaryota</taxon>
        <taxon>Viridiplantae</taxon>
        <taxon>Streptophyta</taxon>
        <taxon>Embryophyta</taxon>
        <taxon>Tracheophyta</taxon>
        <taxon>Spermatophyta</taxon>
        <taxon>Magnoliopsida</taxon>
        <taxon>eudicotyledons</taxon>
        <taxon>Gunneridae</taxon>
        <taxon>Pentapetalae</taxon>
        <taxon>asterids</taxon>
        <taxon>campanulids</taxon>
        <taxon>Asterales</taxon>
        <taxon>Asteraceae</taxon>
        <taxon>Asteroideae</taxon>
        <taxon>Heliantheae alliance</taxon>
        <taxon>Millerieae</taxon>
        <taxon>Smallanthus</taxon>
    </lineage>
</organism>
<reference evidence="1 2" key="2">
    <citation type="journal article" date="2022" name="Mol. Ecol. Resour.">
        <title>The genomes of chicory, endive, great burdock and yacon provide insights into Asteraceae paleo-polyploidization history and plant inulin production.</title>
        <authorList>
            <person name="Fan W."/>
            <person name="Wang S."/>
            <person name="Wang H."/>
            <person name="Wang A."/>
            <person name="Jiang F."/>
            <person name="Liu H."/>
            <person name="Zhao H."/>
            <person name="Xu D."/>
            <person name="Zhang Y."/>
        </authorList>
    </citation>
    <scope>NUCLEOTIDE SEQUENCE [LARGE SCALE GENOMIC DNA]</scope>
    <source>
        <strain evidence="2">cv. Yunnan</strain>
        <tissue evidence="1">Leaves</tissue>
    </source>
</reference>